<feature type="compositionally biased region" description="Polar residues" evidence="1">
    <location>
        <begin position="38"/>
        <end position="52"/>
    </location>
</feature>
<feature type="compositionally biased region" description="Low complexity" evidence="1">
    <location>
        <begin position="20"/>
        <end position="37"/>
    </location>
</feature>
<proteinExistence type="predicted"/>
<organism evidence="2 3">
    <name type="scientific">Golovinomyces cichoracearum</name>
    <dbReference type="NCBI Taxonomy" id="62708"/>
    <lineage>
        <taxon>Eukaryota</taxon>
        <taxon>Fungi</taxon>
        <taxon>Dikarya</taxon>
        <taxon>Ascomycota</taxon>
        <taxon>Pezizomycotina</taxon>
        <taxon>Leotiomycetes</taxon>
        <taxon>Erysiphales</taxon>
        <taxon>Erysiphaceae</taxon>
        <taxon>Golovinomyces</taxon>
    </lineage>
</organism>
<gene>
    <name evidence="2" type="ORF">GcM1_239109</name>
</gene>
<protein>
    <submittedName>
        <fullName evidence="2">Uncharacterized protein</fullName>
    </submittedName>
</protein>
<evidence type="ECO:0000313" key="2">
    <source>
        <dbReference type="EMBL" id="RKF74520.1"/>
    </source>
</evidence>
<evidence type="ECO:0000256" key="1">
    <source>
        <dbReference type="SAM" id="MobiDB-lite"/>
    </source>
</evidence>
<accession>A0A420IIZ1</accession>
<dbReference type="Proteomes" id="UP000285326">
    <property type="component" value="Unassembled WGS sequence"/>
</dbReference>
<feature type="region of interest" description="Disordered" evidence="1">
    <location>
        <begin position="60"/>
        <end position="79"/>
    </location>
</feature>
<feature type="region of interest" description="Disordered" evidence="1">
    <location>
        <begin position="1"/>
        <end position="55"/>
    </location>
</feature>
<dbReference type="EMBL" id="MCBS01023923">
    <property type="protein sequence ID" value="RKF74520.1"/>
    <property type="molecule type" value="Genomic_DNA"/>
</dbReference>
<dbReference type="AlphaFoldDB" id="A0A420IIZ1"/>
<comment type="caution">
    <text evidence="2">The sequence shown here is derived from an EMBL/GenBank/DDBJ whole genome shotgun (WGS) entry which is preliminary data.</text>
</comment>
<name>A0A420IIZ1_9PEZI</name>
<sequence length="92" mass="10044">MTRDGGNEGDKFSGARPDTDSSSSPFPPTSLSLSPSPTQSRIHCETPQQNTKNMHRKIPSQTALPEKVSHVSIDDALTTDEEKIPQQTLQLL</sequence>
<reference evidence="2 3" key="1">
    <citation type="journal article" date="2018" name="BMC Genomics">
        <title>Comparative genome analyses reveal sequence features reflecting distinct modes of host-adaptation between dicot and monocot powdery mildew.</title>
        <authorList>
            <person name="Wu Y."/>
            <person name="Ma X."/>
            <person name="Pan Z."/>
            <person name="Kale S.D."/>
            <person name="Song Y."/>
            <person name="King H."/>
            <person name="Zhang Q."/>
            <person name="Presley C."/>
            <person name="Deng X."/>
            <person name="Wei C.I."/>
            <person name="Xiao S."/>
        </authorList>
    </citation>
    <scope>NUCLEOTIDE SEQUENCE [LARGE SCALE GENOMIC DNA]</scope>
    <source>
        <strain evidence="2">UMSG1</strain>
    </source>
</reference>
<evidence type="ECO:0000313" key="3">
    <source>
        <dbReference type="Proteomes" id="UP000285326"/>
    </source>
</evidence>
<feature type="compositionally biased region" description="Basic and acidic residues" evidence="1">
    <location>
        <begin position="1"/>
        <end position="19"/>
    </location>
</feature>